<dbReference type="Proteomes" id="UP000611215">
    <property type="component" value="Unassembled WGS sequence"/>
</dbReference>
<keyword evidence="3" id="KW-1185">Reference proteome</keyword>
<comment type="caution">
    <text evidence="2">The sequence shown here is derived from an EMBL/GenBank/DDBJ whole genome shotgun (WGS) entry which is preliminary data.</text>
</comment>
<proteinExistence type="predicted"/>
<dbReference type="RefSeq" id="WP_195871430.1">
    <property type="nucleotide sequence ID" value="NZ_JADOET010000007.1"/>
</dbReference>
<feature type="region of interest" description="Disordered" evidence="1">
    <location>
        <begin position="166"/>
        <end position="185"/>
    </location>
</feature>
<name>A0ABS0EI76_9FLAO</name>
<sequence>MRLLYFIVLLFLSSIVYGQKSVLLQNTNTRAQELKHYLNKTEDSIAFKCDRTIYELMVFNEEGFERVIKVKDTVAQIKISDIPVGRYAIEAVLRDKLIIITLLRNESFDLEEPTPLIARPHRLNHNKIIKPKNIIASAENAPKKLKTYIKGPARLDSLTHQTLFGTENNKGRTDLSLSGKKATPVTETSKRTINTQKTDLISNRIPSYPTEAAKSTLPRQPQTRAEDSKTNNSKYWVVYKMNNGIRSEKVLKIADQKTVDRMILKNEIDRKTKSGQLNELTVWEIYDTTNFARHKRMNQTNYMNIESDSFNLVPYYKVENISNN</sequence>
<accession>A0ABS0EI76</accession>
<dbReference type="EMBL" id="JADOET010000007">
    <property type="protein sequence ID" value="MBF8150158.1"/>
    <property type="molecule type" value="Genomic_DNA"/>
</dbReference>
<evidence type="ECO:0000313" key="2">
    <source>
        <dbReference type="EMBL" id="MBF8150158.1"/>
    </source>
</evidence>
<gene>
    <name evidence="2" type="ORF">ITJ86_09635</name>
</gene>
<evidence type="ECO:0000256" key="1">
    <source>
        <dbReference type="SAM" id="MobiDB-lite"/>
    </source>
</evidence>
<evidence type="ECO:0000313" key="3">
    <source>
        <dbReference type="Proteomes" id="UP000611215"/>
    </source>
</evidence>
<reference evidence="2 3" key="1">
    <citation type="submission" date="2020-11" db="EMBL/GenBank/DDBJ databases">
        <title>Winogradskyella marina sp. nov., isolated from marine sediment.</title>
        <authorList>
            <person name="Bo J."/>
            <person name="Wang S."/>
            <person name="Song X."/>
            <person name="Du Z."/>
        </authorList>
    </citation>
    <scope>NUCLEOTIDE SEQUENCE [LARGE SCALE GENOMIC DNA]</scope>
    <source>
        <strain evidence="2 3">F6397</strain>
    </source>
</reference>
<feature type="region of interest" description="Disordered" evidence="1">
    <location>
        <begin position="207"/>
        <end position="229"/>
    </location>
</feature>
<organism evidence="2 3">
    <name type="scientific">Winogradskyella marina</name>
    <dbReference type="NCBI Taxonomy" id="2785530"/>
    <lineage>
        <taxon>Bacteria</taxon>
        <taxon>Pseudomonadati</taxon>
        <taxon>Bacteroidota</taxon>
        <taxon>Flavobacteriia</taxon>
        <taxon>Flavobacteriales</taxon>
        <taxon>Flavobacteriaceae</taxon>
        <taxon>Winogradskyella</taxon>
    </lineage>
</organism>
<protein>
    <submittedName>
        <fullName evidence="2">Uncharacterized protein</fullName>
    </submittedName>
</protein>